<gene>
    <name evidence="4" type="ORF">SAMN05444920_105158</name>
</gene>
<dbReference type="Proteomes" id="UP000236732">
    <property type="component" value="Unassembled WGS sequence"/>
</dbReference>
<sequence>MLTRIVRAAHDQAAAAGDDWVGPPHVVLALLNDDSLAARVLAEAGLDHARALECLPRHARRGHRAGGFANPSFHKLFGIATGLALASGAREPAPEHWLLALAYDAEMDREPTPLHLFEVDPAVVVAALRRHGVQTPPIGVPEHVPWRGHHQIVVPAAALQAVLDRLNAEHPAGSEWRWGWNWVDDDLGRAMITAEEGIDLASCAGAPASDGRPSAHGSSPGSPGGDRAAGFPPTGDR</sequence>
<dbReference type="EMBL" id="FNVT01000005">
    <property type="protein sequence ID" value="SEG83213.1"/>
    <property type="molecule type" value="Genomic_DNA"/>
</dbReference>
<organism evidence="4 5">
    <name type="scientific">Nonomuraea solani</name>
    <dbReference type="NCBI Taxonomy" id="1144553"/>
    <lineage>
        <taxon>Bacteria</taxon>
        <taxon>Bacillati</taxon>
        <taxon>Actinomycetota</taxon>
        <taxon>Actinomycetes</taxon>
        <taxon>Streptosporangiales</taxon>
        <taxon>Streptosporangiaceae</taxon>
        <taxon>Nonomuraea</taxon>
    </lineage>
</organism>
<reference evidence="4 5" key="1">
    <citation type="submission" date="2016-10" db="EMBL/GenBank/DDBJ databases">
        <authorList>
            <person name="de Groot N.N."/>
        </authorList>
    </citation>
    <scope>NUCLEOTIDE SEQUENCE [LARGE SCALE GENOMIC DNA]</scope>
    <source>
        <strain evidence="4 5">CGMCC 4.7037</strain>
    </source>
</reference>
<feature type="domain" description="Clp R" evidence="3">
    <location>
        <begin position="1"/>
        <end position="62"/>
    </location>
</feature>
<dbReference type="OrthoDB" id="3214383at2"/>
<evidence type="ECO:0000313" key="4">
    <source>
        <dbReference type="EMBL" id="SEG83213.1"/>
    </source>
</evidence>
<keyword evidence="1" id="KW-0677">Repeat</keyword>
<dbReference type="Gene3D" id="1.10.1780.10">
    <property type="entry name" value="Clp, N-terminal domain"/>
    <property type="match status" value="1"/>
</dbReference>
<keyword evidence="5" id="KW-1185">Reference proteome</keyword>
<dbReference type="AlphaFoldDB" id="A0A1H6DER6"/>
<accession>A0A1H6DER6</accession>
<evidence type="ECO:0000256" key="2">
    <source>
        <dbReference type="SAM" id="MobiDB-lite"/>
    </source>
</evidence>
<evidence type="ECO:0000259" key="3">
    <source>
        <dbReference type="PROSITE" id="PS51903"/>
    </source>
</evidence>
<dbReference type="InterPro" id="IPR004176">
    <property type="entry name" value="Clp_R_N"/>
</dbReference>
<feature type="compositionally biased region" description="Low complexity" evidence="2">
    <location>
        <begin position="211"/>
        <end position="230"/>
    </location>
</feature>
<dbReference type="Pfam" id="PF02861">
    <property type="entry name" value="Clp_N"/>
    <property type="match status" value="1"/>
</dbReference>
<evidence type="ECO:0000313" key="5">
    <source>
        <dbReference type="Proteomes" id="UP000236732"/>
    </source>
</evidence>
<proteinExistence type="predicted"/>
<feature type="region of interest" description="Disordered" evidence="2">
    <location>
        <begin position="203"/>
        <end position="237"/>
    </location>
</feature>
<dbReference type="SUPFAM" id="SSF81923">
    <property type="entry name" value="Double Clp-N motif"/>
    <property type="match status" value="1"/>
</dbReference>
<dbReference type="PROSITE" id="PS51903">
    <property type="entry name" value="CLP_R"/>
    <property type="match status" value="1"/>
</dbReference>
<protein>
    <submittedName>
        <fullName evidence="4">Clp amino terminal domain-containing protein, pathogenicity island component</fullName>
    </submittedName>
</protein>
<dbReference type="InterPro" id="IPR036628">
    <property type="entry name" value="Clp_N_dom_sf"/>
</dbReference>
<name>A0A1H6DER6_9ACTN</name>
<evidence type="ECO:0000256" key="1">
    <source>
        <dbReference type="PROSITE-ProRule" id="PRU01251"/>
    </source>
</evidence>